<keyword evidence="3" id="KW-1185">Reference proteome</keyword>
<feature type="transmembrane region" description="Helical" evidence="1">
    <location>
        <begin position="52"/>
        <end position="73"/>
    </location>
</feature>
<name>A0ABP8LC30_9BURK</name>
<keyword evidence="1" id="KW-1133">Transmembrane helix</keyword>
<proteinExistence type="predicted"/>
<feature type="transmembrane region" description="Helical" evidence="1">
    <location>
        <begin position="204"/>
        <end position="228"/>
    </location>
</feature>
<feature type="transmembrane region" description="Helical" evidence="1">
    <location>
        <begin position="126"/>
        <end position="147"/>
    </location>
</feature>
<dbReference type="InterPro" id="IPR034804">
    <property type="entry name" value="SQR/QFR_C/D"/>
</dbReference>
<gene>
    <name evidence="2" type="ORF">GCM10023090_23340</name>
</gene>
<evidence type="ECO:0000256" key="1">
    <source>
        <dbReference type="SAM" id="Phobius"/>
    </source>
</evidence>
<evidence type="ECO:0000313" key="3">
    <source>
        <dbReference type="Proteomes" id="UP001501788"/>
    </source>
</evidence>
<dbReference type="Proteomes" id="UP001501788">
    <property type="component" value="Unassembled WGS sequence"/>
</dbReference>
<reference evidence="3" key="1">
    <citation type="journal article" date="2019" name="Int. J. Syst. Evol. Microbiol.">
        <title>The Global Catalogue of Microorganisms (GCM) 10K type strain sequencing project: providing services to taxonomists for standard genome sequencing and annotation.</title>
        <authorList>
            <consortium name="The Broad Institute Genomics Platform"/>
            <consortium name="The Broad Institute Genome Sequencing Center for Infectious Disease"/>
            <person name="Wu L."/>
            <person name="Ma J."/>
        </authorList>
    </citation>
    <scope>NUCLEOTIDE SEQUENCE [LARGE SCALE GENOMIC DNA]</scope>
    <source>
        <strain evidence="3">JCM 31890</strain>
    </source>
</reference>
<dbReference type="Gene3D" id="1.20.1300.10">
    <property type="entry name" value="Fumarate reductase/succinate dehydrogenase, transmembrane subunit"/>
    <property type="match status" value="1"/>
</dbReference>
<comment type="caution">
    <text evidence="2">The sequence shown here is derived from an EMBL/GenBank/DDBJ whole genome shotgun (WGS) entry which is preliminary data.</text>
</comment>
<protein>
    <submittedName>
        <fullName evidence="2">Uncharacterized protein</fullName>
    </submittedName>
</protein>
<accession>A0ABP8LC30</accession>
<evidence type="ECO:0000313" key="2">
    <source>
        <dbReference type="EMBL" id="GAA4426839.1"/>
    </source>
</evidence>
<sequence length="246" mass="25594">MSAAALLPAASGGAVFVPLGPLGLAALLAAALAWGAARHLRRGGALRPWHRASAMVMGAFALVHVLAHLAALAGPAAHQAVLDALRQVYRHPVAEALLLASALFQVGSGAVLLWRGRAQRRGAVAWLQALSGGYLALFLLVHVSAVLQARVQGLDTNWYFAAAGLHVPLWSGFFAPYYALAVAALGVHIGCALYWNMPPARARWALALCGAAGVLLGTLLVLTLAGVWPAPPLEVPLPYRAPFLKG</sequence>
<keyword evidence="1" id="KW-0812">Transmembrane</keyword>
<feature type="transmembrane region" description="Helical" evidence="1">
    <location>
        <begin position="177"/>
        <end position="197"/>
    </location>
</feature>
<organism evidence="2 3">
    <name type="scientific">Acidovorax lacteus</name>
    <dbReference type="NCBI Taxonomy" id="1924988"/>
    <lineage>
        <taxon>Bacteria</taxon>
        <taxon>Pseudomonadati</taxon>
        <taxon>Pseudomonadota</taxon>
        <taxon>Betaproteobacteria</taxon>
        <taxon>Burkholderiales</taxon>
        <taxon>Comamonadaceae</taxon>
        <taxon>Acidovorax</taxon>
    </lineage>
</organism>
<dbReference type="SUPFAM" id="SSF81343">
    <property type="entry name" value="Fumarate reductase respiratory complex transmembrane subunits"/>
    <property type="match status" value="1"/>
</dbReference>
<keyword evidence="1" id="KW-0472">Membrane</keyword>
<dbReference type="RefSeq" id="WP_345065163.1">
    <property type="nucleotide sequence ID" value="NZ_BAABEX010000026.1"/>
</dbReference>
<dbReference type="EMBL" id="BAABEX010000026">
    <property type="protein sequence ID" value="GAA4426839.1"/>
    <property type="molecule type" value="Genomic_DNA"/>
</dbReference>
<feature type="transmembrane region" description="Helical" evidence="1">
    <location>
        <begin position="93"/>
        <end position="114"/>
    </location>
</feature>
<feature type="transmembrane region" description="Helical" evidence="1">
    <location>
        <begin position="22"/>
        <end position="40"/>
    </location>
</feature>